<evidence type="ECO:0000313" key="5">
    <source>
        <dbReference type="Proteomes" id="UP001500957"/>
    </source>
</evidence>
<dbReference type="EMBL" id="BAAAHE010000011">
    <property type="protein sequence ID" value="GAA0615406.1"/>
    <property type="molecule type" value="Genomic_DNA"/>
</dbReference>
<reference evidence="5" key="1">
    <citation type="journal article" date="2019" name="Int. J. Syst. Evol. Microbiol.">
        <title>The Global Catalogue of Microorganisms (GCM) 10K type strain sequencing project: providing services to taxonomists for standard genome sequencing and annotation.</title>
        <authorList>
            <consortium name="The Broad Institute Genomics Platform"/>
            <consortium name="The Broad Institute Genome Sequencing Center for Infectious Disease"/>
            <person name="Wu L."/>
            <person name="Ma J."/>
        </authorList>
    </citation>
    <scope>NUCLEOTIDE SEQUENCE [LARGE SCALE GENOMIC DNA]</scope>
    <source>
        <strain evidence="5">JCM 10671</strain>
    </source>
</reference>
<organism evidence="4 5">
    <name type="scientific">Sporichthya brevicatena</name>
    <dbReference type="NCBI Taxonomy" id="171442"/>
    <lineage>
        <taxon>Bacteria</taxon>
        <taxon>Bacillati</taxon>
        <taxon>Actinomycetota</taxon>
        <taxon>Actinomycetes</taxon>
        <taxon>Sporichthyales</taxon>
        <taxon>Sporichthyaceae</taxon>
        <taxon>Sporichthya</taxon>
    </lineage>
</organism>
<gene>
    <name evidence="4" type="ORF">GCM10009547_16710</name>
</gene>
<evidence type="ECO:0000313" key="4">
    <source>
        <dbReference type="EMBL" id="GAA0615406.1"/>
    </source>
</evidence>
<dbReference type="SUPFAM" id="SSF53822">
    <property type="entry name" value="Periplasmic binding protein-like I"/>
    <property type="match status" value="1"/>
</dbReference>
<dbReference type="PANTHER" id="PTHR47235:SF1">
    <property type="entry name" value="BLR6548 PROTEIN"/>
    <property type="match status" value="1"/>
</dbReference>
<protein>
    <recommendedName>
        <fullName evidence="3">Leucine-binding protein domain-containing protein</fullName>
    </recommendedName>
</protein>
<evidence type="ECO:0000256" key="2">
    <source>
        <dbReference type="ARBA" id="ARBA00022729"/>
    </source>
</evidence>
<accession>A0ABP3RW52</accession>
<sequence length="345" mass="36024">MALWLRAVNARGGIQCHPVKLYQMDDGADPARVTSNLTELVDNKKAVAIVGAAIPTTVAVGRQFAEKRKIPFVGGDLADTTWHASPYLFPQGGNAVATWAAAMKAAAVERGGTKAGLIYCVESAGCGIVNEQFEAFSRAAGLQAVAKRVSSLTSPDYTAECQAMKAAKVDVIFLSLDGSGAARAARSCKALGFTGTTATSALAVSDAAANDPNLRELGMYLGNGNAPFLSTDSVGGKEFREAYLRLAPDSPLDQNTMSGWASGKLLEKALEKVSDQARSGPVTVDMVLSGLWQIKNEKLDGIAPPITFNKGAPPSNNDCAYLLGVTTKGYVAPVGSKVECFKGLT</sequence>
<dbReference type="Proteomes" id="UP001500957">
    <property type="component" value="Unassembled WGS sequence"/>
</dbReference>
<keyword evidence="5" id="KW-1185">Reference proteome</keyword>
<evidence type="ECO:0000256" key="1">
    <source>
        <dbReference type="ARBA" id="ARBA00010062"/>
    </source>
</evidence>
<comment type="similarity">
    <text evidence="1">Belongs to the leucine-binding protein family.</text>
</comment>
<dbReference type="Pfam" id="PF13458">
    <property type="entry name" value="Peripla_BP_6"/>
    <property type="match status" value="1"/>
</dbReference>
<comment type="caution">
    <text evidence="4">The sequence shown here is derived from an EMBL/GenBank/DDBJ whole genome shotgun (WGS) entry which is preliminary data.</text>
</comment>
<dbReference type="InterPro" id="IPR028081">
    <property type="entry name" value="Leu-bd"/>
</dbReference>
<feature type="domain" description="Leucine-binding protein" evidence="3">
    <location>
        <begin position="3"/>
        <end position="325"/>
    </location>
</feature>
<name>A0ABP3RW52_9ACTN</name>
<dbReference type="InterPro" id="IPR028082">
    <property type="entry name" value="Peripla_BP_I"/>
</dbReference>
<dbReference type="Gene3D" id="3.40.50.2300">
    <property type="match status" value="2"/>
</dbReference>
<keyword evidence="2" id="KW-0732">Signal</keyword>
<dbReference type="PANTHER" id="PTHR47235">
    <property type="entry name" value="BLR6548 PROTEIN"/>
    <property type="match status" value="1"/>
</dbReference>
<evidence type="ECO:0000259" key="3">
    <source>
        <dbReference type="Pfam" id="PF13458"/>
    </source>
</evidence>
<proteinExistence type="inferred from homology"/>